<gene>
    <name evidence="5" type="primary">SESN2</name>
    <name evidence="5" type="ORF">SK128_007780</name>
</gene>
<dbReference type="Proteomes" id="UP001381693">
    <property type="component" value="Unassembled WGS sequence"/>
</dbReference>
<dbReference type="PANTHER" id="PTHR12474">
    <property type="entry name" value="P53 REGULATED PA26 NUCLEAR PROTEIN SESTRIN"/>
    <property type="match status" value="1"/>
</dbReference>
<name>A0AAN8XHH2_HALRR</name>
<keyword evidence="3" id="KW-0963">Cytoplasm</keyword>
<evidence type="ECO:0000256" key="4">
    <source>
        <dbReference type="SAM" id="MobiDB-lite"/>
    </source>
</evidence>
<dbReference type="GO" id="GO:0071233">
    <property type="term" value="P:cellular response to L-leucine"/>
    <property type="evidence" value="ECO:0007669"/>
    <property type="project" value="TreeGrafter"/>
</dbReference>
<dbReference type="InterPro" id="IPR029032">
    <property type="entry name" value="AhpD-like"/>
</dbReference>
<dbReference type="EMBL" id="JAXCGZ010002116">
    <property type="protein sequence ID" value="KAK7084387.1"/>
    <property type="molecule type" value="Genomic_DNA"/>
</dbReference>
<feature type="region of interest" description="Disordered" evidence="4">
    <location>
        <begin position="1"/>
        <end position="21"/>
    </location>
</feature>
<comment type="caution">
    <text evidence="5">The sequence shown here is derived from an EMBL/GenBank/DDBJ whole genome shotgun (WGS) entry which is preliminary data.</text>
</comment>
<dbReference type="GO" id="GO:1990253">
    <property type="term" value="P:cellular response to leucine starvation"/>
    <property type="evidence" value="ECO:0007669"/>
    <property type="project" value="TreeGrafter"/>
</dbReference>
<evidence type="ECO:0000313" key="6">
    <source>
        <dbReference type="Proteomes" id="UP001381693"/>
    </source>
</evidence>
<proteinExistence type="inferred from homology"/>
<reference evidence="5 6" key="1">
    <citation type="submission" date="2023-11" db="EMBL/GenBank/DDBJ databases">
        <title>Halocaridina rubra genome assembly.</title>
        <authorList>
            <person name="Smith C."/>
        </authorList>
    </citation>
    <scope>NUCLEOTIDE SEQUENCE [LARGE SCALE GENOMIC DNA]</scope>
    <source>
        <strain evidence="5">EP-1</strain>
        <tissue evidence="5">Whole</tissue>
    </source>
</reference>
<protein>
    <submittedName>
        <fullName evidence="5">Sestrin-2</fullName>
    </submittedName>
</protein>
<organism evidence="5 6">
    <name type="scientific">Halocaridina rubra</name>
    <name type="common">Hawaiian red shrimp</name>
    <dbReference type="NCBI Taxonomy" id="373956"/>
    <lineage>
        <taxon>Eukaryota</taxon>
        <taxon>Metazoa</taxon>
        <taxon>Ecdysozoa</taxon>
        <taxon>Arthropoda</taxon>
        <taxon>Crustacea</taxon>
        <taxon>Multicrustacea</taxon>
        <taxon>Malacostraca</taxon>
        <taxon>Eumalacostraca</taxon>
        <taxon>Eucarida</taxon>
        <taxon>Decapoda</taxon>
        <taxon>Pleocyemata</taxon>
        <taxon>Caridea</taxon>
        <taxon>Atyoidea</taxon>
        <taxon>Atyidae</taxon>
        <taxon>Halocaridina</taxon>
    </lineage>
</organism>
<feature type="compositionally biased region" description="Polar residues" evidence="4">
    <location>
        <begin position="108"/>
        <end position="118"/>
    </location>
</feature>
<comment type="similarity">
    <text evidence="2">Belongs to the sestrin family.</text>
</comment>
<dbReference type="GO" id="GO:0005737">
    <property type="term" value="C:cytoplasm"/>
    <property type="evidence" value="ECO:0007669"/>
    <property type="project" value="UniProtKB-SubCell"/>
</dbReference>
<dbReference type="PANTHER" id="PTHR12474:SF0">
    <property type="entry name" value="SESTRIN HOMOLOG"/>
    <property type="match status" value="1"/>
</dbReference>
<sequence>MGCGTPAVPSERSLAPSSLPIEQSNPPICFPFLMSATPQFKGETAKVAALETQISKSTTATTITSATATTTSAIEADAAVASSTITATTAITTTTPITTASSQVSVQSPSTLLQSQQRPVPAAQNESKPKQRKLQFKLDDEGSPDKKPKEKLEEENCEEEESGWWAERVAIALGGMPEYRDAWYKSHAHLLHGDGPLPHTWRLYVAALAICRHEVNWLMQALIADFRNAGGDMRWTVSIHHAPPKLYALTSINNILAHRPWLLSSDHIKQLTKGEDSWSLGELCQALCIMTHFHALASFLHGCKLSSLHSPSKKEDGQANTVKPGSSNKIRTPCLDTVPKNNNTPCELGKLAGSTSDSTGQSYRHLTVNPTYSYEDIVCKDNTRVPSFFVQRGFKLRKTRLPFPSHFSLPYLNNMASK</sequence>
<dbReference type="GO" id="GO:1901031">
    <property type="term" value="P:regulation of response to reactive oxygen species"/>
    <property type="evidence" value="ECO:0007669"/>
    <property type="project" value="InterPro"/>
</dbReference>
<comment type="subcellular location">
    <subcellularLocation>
        <location evidence="1">Cytoplasm</location>
    </subcellularLocation>
</comment>
<dbReference type="InterPro" id="IPR006730">
    <property type="entry name" value="Sestrin"/>
</dbReference>
<accession>A0AAN8XHH2</accession>
<feature type="compositionally biased region" description="Polar residues" evidence="4">
    <location>
        <begin position="318"/>
        <end position="330"/>
    </location>
</feature>
<evidence type="ECO:0000313" key="5">
    <source>
        <dbReference type="EMBL" id="KAK7084387.1"/>
    </source>
</evidence>
<evidence type="ECO:0000256" key="2">
    <source>
        <dbReference type="ARBA" id="ARBA00008350"/>
    </source>
</evidence>
<feature type="region of interest" description="Disordered" evidence="4">
    <location>
        <begin position="310"/>
        <end position="331"/>
    </location>
</feature>
<dbReference type="GO" id="GO:0005634">
    <property type="term" value="C:nucleus"/>
    <property type="evidence" value="ECO:0007669"/>
    <property type="project" value="InterPro"/>
</dbReference>
<dbReference type="GO" id="GO:0016684">
    <property type="term" value="F:oxidoreductase activity, acting on peroxide as acceptor"/>
    <property type="evidence" value="ECO:0007669"/>
    <property type="project" value="TreeGrafter"/>
</dbReference>
<dbReference type="GO" id="GO:0016239">
    <property type="term" value="P:positive regulation of macroautophagy"/>
    <property type="evidence" value="ECO:0007669"/>
    <property type="project" value="TreeGrafter"/>
</dbReference>
<dbReference type="GO" id="GO:0070728">
    <property type="term" value="F:L-leucine binding"/>
    <property type="evidence" value="ECO:0007669"/>
    <property type="project" value="TreeGrafter"/>
</dbReference>
<evidence type="ECO:0000256" key="3">
    <source>
        <dbReference type="ARBA" id="ARBA00022490"/>
    </source>
</evidence>
<dbReference type="GO" id="GO:1904262">
    <property type="term" value="P:negative regulation of TORC1 signaling"/>
    <property type="evidence" value="ECO:0007669"/>
    <property type="project" value="TreeGrafter"/>
</dbReference>
<dbReference type="AlphaFoldDB" id="A0AAN8XHH2"/>
<feature type="compositionally biased region" description="Basic and acidic residues" evidence="4">
    <location>
        <begin position="136"/>
        <end position="154"/>
    </location>
</feature>
<dbReference type="SUPFAM" id="SSF69118">
    <property type="entry name" value="AhpD-like"/>
    <property type="match status" value="1"/>
</dbReference>
<evidence type="ECO:0000256" key="1">
    <source>
        <dbReference type="ARBA" id="ARBA00004496"/>
    </source>
</evidence>
<feature type="region of interest" description="Disordered" evidence="4">
    <location>
        <begin position="108"/>
        <end position="158"/>
    </location>
</feature>
<dbReference type="Pfam" id="PF04636">
    <property type="entry name" value="PA26"/>
    <property type="match status" value="1"/>
</dbReference>
<keyword evidence="6" id="KW-1185">Reference proteome</keyword>